<name>A0A067T4L0_GALM3</name>
<dbReference type="HOGENOM" id="CLU_018544_12_0_1"/>
<organism evidence="1 2">
    <name type="scientific">Galerina marginata (strain CBS 339.88)</name>
    <dbReference type="NCBI Taxonomy" id="685588"/>
    <lineage>
        <taxon>Eukaryota</taxon>
        <taxon>Fungi</taxon>
        <taxon>Dikarya</taxon>
        <taxon>Basidiomycota</taxon>
        <taxon>Agaricomycotina</taxon>
        <taxon>Agaricomycetes</taxon>
        <taxon>Agaricomycetidae</taxon>
        <taxon>Agaricales</taxon>
        <taxon>Agaricineae</taxon>
        <taxon>Strophariaceae</taxon>
        <taxon>Galerina</taxon>
    </lineage>
</organism>
<keyword evidence="2" id="KW-1185">Reference proteome</keyword>
<evidence type="ECO:0000313" key="1">
    <source>
        <dbReference type="EMBL" id="KDR77287.1"/>
    </source>
</evidence>
<dbReference type="Gene3D" id="1.20.1280.50">
    <property type="match status" value="1"/>
</dbReference>
<accession>A0A067T4L0</accession>
<proteinExistence type="predicted"/>
<dbReference type="AlphaFoldDB" id="A0A067T4L0"/>
<evidence type="ECO:0000313" key="2">
    <source>
        <dbReference type="Proteomes" id="UP000027222"/>
    </source>
</evidence>
<dbReference type="EMBL" id="KL142377">
    <property type="protein sequence ID" value="KDR77287.1"/>
    <property type="molecule type" value="Genomic_DNA"/>
</dbReference>
<dbReference type="Proteomes" id="UP000027222">
    <property type="component" value="Unassembled WGS sequence"/>
</dbReference>
<dbReference type="OrthoDB" id="3365698at2759"/>
<reference evidence="2" key="1">
    <citation type="journal article" date="2014" name="Proc. Natl. Acad. Sci. U.S.A.">
        <title>Extensive sampling of basidiomycete genomes demonstrates inadequacy of the white-rot/brown-rot paradigm for wood decay fungi.</title>
        <authorList>
            <person name="Riley R."/>
            <person name="Salamov A.A."/>
            <person name="Brown D.W."/>
            <person name="Nagy L.G."/>
            <person name="Floudas D."/>
            <person name="Held B.W."/>
            <person name="Levasseur A."/>
            <person name="Lombard V."/>
            <person name="Morin E."/>
            <person name="Otillar R."/>
            <person name="Lindquist E.A."/>
            <person name="Sun H."/>
            <person name="LaButti K.M."/>
            <person name="Schmutz J."/>
            <person name="Jabbour D."/>
            <person name="Luo H."/>
            <person name="Baker S.E."/>
            <person name="Pisabarro A.G."/>
            <person name="Walton J.D."/>
            <person name="Blanchette R.A."/>
            <person name="Henrissat B."/>
            <person name="Martin F."/>
            <person name="Cullen D."/>
            <person name="Hibbett D.S."/>
            <person name="Grigoriev I.V."/>
        </authorList>
    </citation>
    <scope>NUCLEOTIDE SEQUENCE [LARGE SCALE GENOMIC DNA]</scope>
    <source>
        <strain evidence="2">CBS 339.88</strain>
    </source>
</reference>
<sequence length="599" mass="68410">MEDQLAPFLRSNDPPSEATISQVKGLLLKPSAELLATDAEIQRLDLVMNSLKHKRDALQRSINDFNTILSPVRRLPVDILHEIFYHCLPTHRNPVMDASEAPVLLTRICSSWRTIALSSPSIWSRLHISLPGRLFDNLPHVPLGVQTTQSRAFAQTMQVRCQVVREWLNRSRECPLSISVSYPSHQFYSDDVEESEFNLTREIFRTILLFARRWRSLEVRMPLDVYEALLFELTDRTLPILENLRAEVQEIGRIEDNGRPFTLLPSQRLQRLSLRSTKATWDFRHLPAVWDCLTYLCFHSIFPETEVLELLAQCRCLVECRLVIQRHWDQATHEVMQNDVVLPHLRTLIINDGGSNVVMTKIFKALSVPALTSLEYQRPSYYSVEPEQTEPTPLSLFSLLEISSAIDRLVIHPVCIPPEEILGCLRIAHRTKHLVLGQQPSFIDADGGLLYHRQSMVSYDHFDLNNLLISPDSGIARLDEVDEGNVLLPDMEHLEAYGISSFTDSNLLDLISSRFDAWKRGAATSALKRVRLDFCRPKQLPDIEAAVSRLAEGAGVKLEFELTYSKALHRSFQPLSPMFGLTLDDRSWSLDDDGPSLFY</sequence>
<dbReference type="STRING" id="685588.A0A067T4L0"/>
<protein>
    <submittedName>
        <fullName evidence="1">Uncharacterized protein</fullName>
    </submittedName>
</protein>
<gene>
    <name evidence="1" type="ORF">GALMADRAFT_246625</name>
</gene>